<dbReference type="EMBL" id="HM242243">
    <property type="protein sequence ID" value="ADJ53180.1"/>
    <property type="molecule type" value="Genomic_DNA"/>
</dbReference>
<dbReference type="GeneID" id="10359176"/>
<evidence type="ECO:0000313" key="2">
    <source>
        <dbReference type="EMBL" id="ADJ53180.1"/>
    </source>
</evidence>
<dbReference type="KEGG" id="vg:10359176"/>
<reference evidence="2 3" key="1">
    <citation type="journal article" date="2010" name="J. Bacteriol.">
        <title>Brochothrix thermosphacta bacteriophages feature heterogeneous and highly mosaic genomes and utilize unique prophage insertion sites.</title>
        <authorList>
            <person name="Kilcher S."/>
            <person name="Loessner M.J."/>
            <person name="Klumpp J."/>
        </authorList>
    </citation>
    <scope>NUCLEOTIDE SEQUENCE [LARGE SCALE GENOMIC DNA]</scope>
</reference>
<dbReference type="Proteomes" id="UP000000331">
    <property type="component" value="Segment"/>
</dbReference>
<proteinExistence type="predicted"/>
<keyword evidence="3" id="KW-1185">Reference proteome</keyword>
<keyword evidence="1" id="KW-1133">Transmembrane helix</keyword>
<feature type="transmembrane region" description="Helical" evidence="1">
    <location>
        <begin position="5"/>
        <end position="23"/>
    </location>
</feature>
<accession>D9J0U3</accession>
<evidence type="ECO:0000256" key="1">
    <source>
        <dbReference type="SAM" id="Phobius"/>
    </source>
</evidence>
<protein>
    <submittedName>
        <fullName evidence="2">Gp146</fullName>
    </submittedName>
</protein>
<keyword evidence="1" id="KW-0812">Transmembrane</keyword>
<evidence type="ECO:0000313" key="3">
    <source>
        <dbReference type="Proteomes" id="UP000000331"/>
    </source>
</evidence>
<keyword evidence="1" id="KW-0472">Membrane</keyword>
<name>D9J0U3_9CAUD</name>
<organism evidence="2 3">
    <name type="scientific">Brochothrix phage A9</name>
    <dbReference type="NCBI Taxonomy" id="857312"/>
    <lineage>
        <taxon>Viruses</taxon>
        <taxon>Duplodnaviria</taxon>
        <taxon>Heunggongvirae</taxon>
        <taxon>Uroviricota</taxon>
        <taxon>Caudoviricetes</taxon>
        <taxon>Herelleviridae</taxon>
        <taxon>Klumppvirus</taxon>
        <taxon>Klumppvirus A9</taxon>
    </lineage>
</organism>
<dbReference type="RefSeq" id="YP_004301479.1">
    <property type="nucleotide sequence ID" value="NC_015253.1"/>
</dbReference>
<sequence>MDKRIIVTILGFVVLFIGFQLGFNPDLKYYVLGASSGLFISTWIPED</sequence>